<protein>
    <submittedName>
        <fullName evidence="2">Serine hydrolase</fullName>
    </submittedName>
</protein>
<dbReference type="GO" id="GO:0030655">
    <property type="term" value="P:beta-lactam antibiotic catabolic process"/>
    <property type="evidence" value="ECO:0007669"/>
    <property type="project" value="InterPro"/>
</dbReference>
<keyword evidence="2" id="KW-0378">Hydrolase</keyword>
<evidence type="ECO:0000259" key="1">
    <source>
        <dbReference type="Pfam" id="PF13354"/>
    </source>
</evidence>
<dbReference type="SUPFAM" id="SSF56601">
    <property type="entry name" value="beta-lactamase/transpeptidase-like"/>
    <property type="match status" value="1"/>
</dbReference>
<dbReference type="AlphaFoldDB" id="A0A344LM32"/>
<dbReference type="PANTHER" id="PTHR35333:SF3">
    <property type="entry name" value="BETA-LACTAMASE-TYPE TRANSPEPTIDASE FOLD CONTAINING PROTEIN"/>
    <property type="match status" value="1"/>
</dbReference>
<dbReference type="OrthoDB" id="33989at2"/>
<gene>
    <name evidence="2" type="ORF">A4R43_38035</name>
</gene>
<reference evidence="2 3" key="1">
    <citation type="submission" date="2016-04" db="EMBL/GenBank/DDBJ databases">
        <title>Complete genome sequence and analysis of deep-sea sediment isolate, Amycolatopsis sp. WP1.</title>
        <authorList>
            <person name="Wang H."/>
            <person name="Chen S."/>
            <person name="Wu Q."/>
        </authorList>
    </citation>
    <scope>NUCLEOTIDE SEQUENCE [LARGE SCALE GENOMIC DNA]</scope>
    <source>
        <strain evidence="2 3">WP1</strain>
    </source>
</reference>
<accession>A0A344LM32</accession>
<dbReference type="Pfam" id="PF13354">
    <property type="entry name" value="Beta-lactamase2"/>
    <property type="match status" value="1"/>
</dbReference>
<keyword evidence="3" id="KW-1185">Reference proteome</keyword>
<proteinExistence type="predicted"/>
<evidence type="ECO:0000313" key="3">
    <source>
        <dbReference type="Proteomes" id="UP000250434"/>
    </source>
</evidence>
<feature type="domain" description="Beta-lactamase class A catalytic" evidence="1">
    <location>
        <begin position="15"/>
        <end position="252"/>
    </location>
</feature>
<dbReference type="GO" id="GO:0008800">
    <property type="term" value="F:beta-lactamase activity"/>
    <property type="evidence" value="ECO:0007669"/>
    <property type="project" value="InterPro"/>
</dbReference>
<dbReference type="KEGG" id="aab:A4R43_38035"/>
<dbReference type="GO" id="GO:0046677">
    <property type="term" value="P:response to antibiotic"/>
    <property type="evidence" value="ECO:0007669"/>
    <property type="project" value="InterPro"/>
</dbReference>
<name>A0A344LM32_9PSEU</name>
<dbReference type="InterPro" id="IPR012338">
    <property type="entry name" value="Beta-lactam/transpept-like"/>
</dbReference>
<dbReference type="Gene3D" id="3.40.710.10">
    <property type="entry name" value="DD-peptidase/beta-lactamase superfamily"/>
    <property type="match status" value="1"/>
</dbReference>
<dbReference type="InterPro" id="IPR000871">
    <property type="entry name" value="Beta-lactam_class-A"/>
</dbReference>
<dbReference type="EMBL" id="CP015163">
    <property type="protein sequence ID" value="AXB49106.1"/>
    <property type="molecule type" value="Genomic_DNA"/>
</dbReference>
<organism evidence="2 3">
    <name type="scientific">Amycolatopsis albispora</name>
    <dbReference type="NCBI Taxonomy" id="1804986"/>
    <lineage>
        <taxon>Bacteria</taxon>
        <taxon>Bacillati</taxon>
        <taxon>Actinomycetota</taxon>
        <taxon>Actinomycetes</taxon>
        <taxon>Pseudonocardiales</taxon>
        <taxon>Pseudonocardiaceae</taxon>
        <taxon>Amycolatopsis</taxon>
    </lineage>
</organism>
<dbReference type="Proteomes" id="UP000250434">
    <property type="component" value="Chromosome"/>
</dbReference>
<dbReference type="InterPro" id="IPR045155">
    <property type="entry name" value="Beta-lactam_cat"/>
</dbReference>
<evidence type="ECO:0000313" key="2">
    <source>
        <dbReference type="EMBL" id="AXB49106.1"/>
    </source>
</evidence>
<sequence>MGHHFEAAGVRGWLHARRLGAEAECGWDADEPVVLASVVKVPLVLEFARQVAAGQLDPRDRVRIGARDRLGGTGTAGCADDVELSLRDAAYFAMTVSDNTAADVLCDRVGLDNVRSLVRELGLVRTRIAGAPRDIVASMIEDAGGAERFAELFRKFSADRVLAMRALDPGWTNASTPREMTALLEHLWSEPGEAAARVRQWMGQQVFWSRLGGAFGPEVRVSGKTGTLPCIRNEIGVVEYPDGTRFAVAVFTRSASLVQRQPAIEQAIGAAAAAAVGRLRGESDQSAP</sequence>
<dbReference type="PANTHER" id="PTHR35333">
    <property type="entry name" value="BETA-LACTAMASE"/>
    <property type="match status" value="1"/>
</dbReference>